<reference evidence="2" key="1">
    <citation type="journal article" date="2019" name="Int. J. Syst. Evol. Microbiol.">
        <title>The Global Catalogue of Microorganisms (GCM) 10K type strain sequencing project: providing services to taxonomists for standard genome sequencing and annotation.</title>
        <authorList>
            <consortium name="The Broad Institute Genomics Platform"/>
            <consortium name="The Broad Institute Genome Sequencing Center for Infectious Disease"/>
            <person name="Wu L."/>
            <person name="Ma J."/>
        </authorList>
    </citation>
    <scope>NUCLEOTIDE SEQUENCE [LARGE SCALE GENOMIC DNA]</scope>
    <source>
        <strain evidence="2">XZYJT-10</strain>
    </source>
</reference>
<name>A0ABW2HVS2_9ACTN</name>
<accession>A0ABW2HVS2</accession>
<sequence length="186" mass="20350">MRTATADLRGQVNNTGIAAAEHPTAGGFNIWANTYPADQLPPAGSTVAVGGVPFLFPAAATGSPDNIRCRGQRIPLTPGEYDWLYLIAAAERRTEDLVALHYAGGRVRRQWLRVSDFWPETPARFGEREAYRTDRMLYPRHAQHRMAPPIWRCRVPITVPGVVEALTLPDNPAIHVFAITAAGGPS</sequence>
<dbReference type="Proteomes" id="UP001596548">
    <property type="component" value="Unassembled WGS sequence"/>
</dbReference>
<dbReference type="RefSeq" id="WP_378972730.1">
    <property type="nucleotide sequence ID" value="NZ_JBHTBJ010000021.1"/>
</dbReference>
<keyword evidence="2" id="KW-1185">Reference proteome</keyword>
<proteinExistence type="predicted"/>
<gene>
    <name evidence="1" type="ORF">ACFQS1_25255</name>
</gene>
<evidence type="ECO:0000313" key="2">
    <source>
        <dbReference type="Proteomes" id="UP001596548"/>
    </source>
</evidence>
<organism evidence="1 2">
    <name type="scientific">Paractinoplanes rhizophilus</name>
    <dbReference type="NCBI Taxonomy" id="1416877"/>
    <lineage>
        <taxon>Bacteria</taxon>
        <taxon>Bacillati</taxon>
        <taxon>Actinomycetota</taxon>
        <taxon>Actinomycetes</taxon>
        <taxon>Micromonosporales</taxon>
        <taxon>Micromonosporaceae</taxon>
        <taxon>Paractinoplanes</taxon>
    </lineage>
</organism>
<comment type="caution">
    <text evidence="1">The sequence shown here is derived from an EMBL/GenBank/DDBJ whole genome shotgun (WGS) entry which is preliminary data.</text>
</comment>
<evidence type="ECO:0000313" key="1">
    <source>
        <dbReference type="EMBL" id="MFC7277314.1"/>
    </source>
</evidence>
<protein>
    <submittedName>
        <fullName evidence="1">Uncharacterized protein</fullName>
    </submittedName>
</protein>
<dbReference type="EMBL" id="JBHTBJ010000021">
    <property type="protein sequence ID" value="MFC7277314.1"/>
    <property type="molecule type" value="Genomic_DNA"/>
</dbReference>